<dbReference type="PRINTS" id="PR00502">
    <property type="entry name" value="NUDIXFAMILY"/>
</dbReference>
<dbReference type="Gene3D" id="3.90.79.10">
    <property type="entry name" value="Nucleoside Triphosphate Pyrophosphohydrolase"/>
    <property type="match status" value="1"/>
</dbReference>
<accession>A0ABM6JJV2</accession>
<evidence type="ECO:0000256" key="3">
    <source>
        <dbReference type="ARBA" id="ARBA00011245"/>
    </source>
</evidence>
<evidence type="ECO:0000256" key="6">
    <source>
        <dbReference type="ARBA" id="ARBA00022842"/>
    </source>
</evidence>
<dbReference type="CDD" id="cd03675">
    <property type="entry name" value="NUDIX_Hydrolase"/>
    <property type="match status" value="1"/>
</dbReference>
<evidence type="ECO:0000256" key="4">
    <source>
        <dbReference type="ARBA" id="ARBA00015552"/>
    </source>
</evidence>
<dbReference type="PANTHER" id="PTHR43222:SF11">
    <property type="entry name" value="PHOSPHATASE NUDJ"/>
    <property type="match status" value="1"/>
</dbReference>
<evidence type="ECO:0000256" key="7">
    <source>
        <dbReference type="RuleBase" id="RU003476"/>
    </source>
</evidence>
<sequence length="159" mass="18104">MSTLRYKPNTTVACVIHSQGKFLFVEELIDNQLRLNQPAGHIEAHETLEQACRREVREETGLDVTLTGLISIYQYSASEELAFVRFTFAAEWQDNDQCIPLDNDIIACHWLTLDEIKQRKVVLRSPLVIKSVEDFLHKAHSPLSLINSDLQVIADNNNA</sequence>
<dbReference type="Proteomes" id="UP000191820">
    <property type="component" value="Chromosome"/>
</dbReference>
<dbReference type="EMBL" id="CP020472">
    <property type="protein sequence ID" value="ARD22078.1"/>
    <property type="molecule type" value="Genomic_DNA"/>
</dbReference>
<evidence type="ECO:0000256" key="5">
    <source>
        <dbReference type="ARBA" id="ARBA00022801"/>
    </source>
</evidence>
<comment type="subunit">
    <text evidence="3 8">Monomer.</text>
</comment>
<dbReference type="Pfam" id="PF00293">
    <property type="entry name" value="NUDIX"/>
    <property type="match status" value="1"/>
</dbReference>
<name>A0ABM6JJV2_9GAMM</name>
<proteinExistence type="inferred from homology"/>
<dbReference type="InterPro" id="IPR020084">
    <property type="entry name" value="NUDIX_hydrolase_CS"/>
</dbReference>
<organism evidence="10 11">
    <name type="scientific">Shewanella japonica</name>
    <dbReference type="NCBI Taxonomy" id="93973"/>
    <lineage>
        <taxon>Bacteria</taxon>
        <taxon>Pseudomonadati</taxon>
        <taxon>Pseudomonadota</taxon>
        <taxon>Gammaproteobacteria</taxon>
        <taxon>Alteromonadales</taxon>
        <taxon>Shewanellaceae</taxon>
        <taxon>Shewanella</taxon>
    </lineage>
</organism>
<evidence type="ECO:0000259" key="9">
    <source>
        <dbReference type="PROSITE" id="PS51462"/>
    </source>
</evidence>
<evidence type="ECO:0000313" key="11">
    <source>
        <dbReference type="Proteomes" id="UP000191820"/>
    </source>
</evidence>
<keyword evidence="6 8" id="KW-0460">Magnesium</keyword>
<dbReference type="InterPro" id="IPR000086">
    <property type="entry name" value="NUDIX_hydrolase_dom"/>
</dbReference>
<dbReference type="SUPFAM" id="SSF55811">
    <property type="entry name" value="Nudix"/>
    <property type="match status" value="1"/>
</dbReference>
<comment type="cofactor">
    <cofactor evidence="1 8">
        <name>Mg(2+)</name>
        <dbReference type="ChEBI" id="CHEBI:18420"/>
    </cofactor>
</comment>
<evidence type="ECO:0000256" key="8">
    <source>
        <dbReference type="RuleBase" id="RU364043"/>
    </source>
</evidence>
<dbReference type="RefSeq" id="WP_080915540.1">
    <property type="nucleotide sequence ID" value="NZ_CP020472.1"/>
</dbReference>
<dbReference type="EC" id="3.6.1.-" evidence="8"/>
<comment type="similarity">
    <text evidence="2 8">Belongs to the Nudix hydrolase family. NudJ subfamily.</text>
</comment>
<dbReference type="InterPro" id="IPR033713">
    <property type="entry name" value="NudJ"/>
</dbReference>
<dbReference type="InterPro" id="IPR020476">
    <property type="entry name" value="Nudix_hydrolase"/>
</dbReference>
<dbReference type="PROSITE" id="PS00893">
    <property type="entry name" value="NUDIX_BOX"/>
    <property type="match status" value="1"/>
</dbReference>
<evidence type="ECO:0000256" key="1">
    <source>
        <dbReference type="ARBA" id="ARBA00001946"/>
    </source>
</evidence>
<gene>
    <name evidence="8" type="primary">nudJ</name>
    <name evidence="10" type="ORF">SJ2017_1767</name>
</gene>
<feature type="domain" description="Nudix hydrolase" evidence="9">
    <location>
        <begin position="7"/>
        <end position="136"/>
    </location>
</feature>
<evidence type="ECO:0000256" key="2">
    <source>
        <dbReference type="ARBA" id="ARBA00007608"/>
    </source>
</evidence>
<dbReference type="PROSITE" id="PS51462">
    <property type="entry name" value="NUDIX"/>
    <property type="match status" value="1"/>
</dbReference>
<protein>
    <recommendedName>
        <fullName evidence="4 8">Phosphatase NudJ</fullName>
        <ecNumber evidence="8">3.6.1.-</ecNumber>
    </recommendedName>
</protein>
<evidence type="ECO:0000313" key="10">
    <source>
        <dbReference type="EMBL" id="ARD22078.1"/>
    </source>
</evidence>
<keyword evidence="11" id="KW-1185">Reference proteome</keyword>
<keyword evidence="5 7" id="KW-0378">Hydrolase</keyword>
<dbReference type="PANTHER" id="PTHR43222">
    <property type="entry name" value="NUDIX HYDROLASE 23"/>
    <property type="match status" value="1"/>
</dbReference>
<reference evidence="10 11" key="1">
    <citation type="submission" date="2017-03" db="EMBL/GenBank/DDBJ databases">
        <title>Genome sequencing of Shewanella japonica KCTC 22435.</title>
        <authorList>
            <person name="Kim K.M."/>
        </authorList>
    </citation>
    <scope>NUCLEOTIDE SEQUENCE [LARGE SCALE GENOMIC DNA]</scope>
    <source>
        <strain evidence="10 11">KCTC 22435</strain>
    </source>
</reference>
<dbReference type="InterPro" id="IPR015797">
    <property type="entry name" value="NUDIX_hydrolase-like_dom_sf"/>
</dbReference>